<accession>A0A8J3FJ02</accession>
<dbReference type="EMBL" id="BMQC01000008">
    <property type="protein sequence ID" value="GGK31715.1"/>
    <property type="molecule type" value="Genomic_DNA"/>
</dbReference>
<gene>
    <name evidence="1" type="ORF">GCM10010124_25610</name>
</gene>
<evidence type="ECO:0000313" key="1">
    <source>
        <dbReference type="EMBL" id="GGK31715.1"/>
    </source>
</evidence>
<protein>
    <submittedName>
        <fullName evidence="1">Uncharacterized protein</fullName>
    </submittedName>
</protein>
<sequence length="145" mass="16380">MLESRPETTPRDWLEAAGWKRLTALNRALGELAHTKATSRWSGARELLAKFQQDINEEDAIYTARGAALDFVAELLARELAAEVSEISPTISEGLLRLFLEIGLCSEQHSYSLESRFNHIWSHRTTSLGDSDFILLPDLWPQQTL</sequence>
<reference evidence="1" key="2">
    <citation type="submission" date="2020-09" db="EMBL/GenBank/DDBJ databases">
        <authorList>
            <person name="Sun Q."/>
            <person name="Ohkuma M."/>
        </authorList>
    </citation>
    <scope>NUCLEOTIDE SEQUENCE</scope>
    <source>
        <strain evidence="1">JCM 3091</strain>
    </source>
</reference>
<dbReference type="Proteomes" id="UP000662200">
    <property type="component" value="Unassembled WGS sequence"/>
</dbReference>
<dbReference type="AlphaFoldDB" id="A0A8J3FJ02"/>
<evidence type="ECO:0000313" key="2">
    <source>
        <dbReference type="Proteomes" id="UP000662200"/>
    </source>
</evidence>
<organism evidence="1 2">
    <name type="scientific">Pilimelia terevasa</name>
    <dbReference type="NCBI Taxonomy" id="53372"/>
    <lineage>
        <taxon>Bacteria</taxon>
        <taxon>Bacillati</taxon>
        <taxon>Actinomycetota</taxon>
        <taxon>Actinomycetes</taxon>
        <taxon>Micromonosporales</taxon>
        <taxon>Micromonosporaceae</taxon>
        <taxon>Pilimelia</taxon>
    </lineage>
</organism>
<proteinExistence type="predicted"/>
<comment type="caution">
    <text evidence="1">The sequence shown here is derived from an EMBL/GenBank/DDBJ whole genome shotgun (WGS) entry which is preliminary data.</text>
</comment>
<keyword evidence="2" id="KW-1185">Reference proteome</keyword>
<name>A0A8J3FJ02_9ACTN</name>
<reference evidence="1" key="1">
    <citation type="journal article" date="2014" name="Int. J. Syst. Evol. Microbiol.">
        <title>Complete genome sequence of Corynebacterium casei LMG S-19264T (=DSM 44701T), isolated from a smear-ripened cheese.</title>
        <authorList>
            <consortium name="US DOE Joint Genome Institute (JGI-PGF)"/>
            <person name="Walter F."/>
            <person name="Albersmeier A."/>
            <person name="Kalinowski J."/>
            <person name="Ruckert C."/>
        </authorList>
    </citation>
    <scope>NUCLEOTIDE SEQUENCE</scope>
    <source>
        <strain evidence="1">JCM 3091</strain>
    </source>
</reference>